<keyword evidence="3" id="KW-1185">Reference proteome</keyword>
<protein>
    <submittedName>
        <fullName evidence="2">Uncharacterized protein</fullName>
    </submittedName>
</protein>
<gene>
    <name evidence="2" type="ORF">CRG98_007334</name>
</gene>
<proteinExistence type="predicted"/>
<dbReference type="AlphaFoldDB" id="A0A2I0KVA6"/>
<reference evidence="2 3" key="1">
    <citation type="submission" date="2017-11" db="EMBL/GenBank/DDBJ databases">
        <title>De-novo sequencing of pomegranate (Punica granatum L.) genome.</title>
        <authorList>
            <person name="Akparov Z."/>
            <person name="Amiraslanov A."/>
            <person name="Hajiyeva S."/>
            <person name="Abbasov M."/>
            <person name="Kaur K."/>
            <person name="Hamwieh A."/>
            <person name="Solovyev V."/>
            <person name="Salamov A."/>
            <person name="Braich B."/>
            <person name="Kosarev P."/>
            <person name="Mahmoud A."/>
            <person name="Hajiyev E."/>
            <person name="Babayeva S."/>
            <person name="Izzatullayeva V."/>
            <person name="Mammadov A."/>
            <person name="Mammadov A."/>
            <person name="Sharifova S."/>
            <person name="Ojaghi J."/>
            <person name="Eynullazada K."/>
            <person name="Bayramov B."/>
            <person name="Abdulazimova A."/>
            <person name="Shahmuradov I."/>
        </authorList>
    </citation>
    <scope>NUCLEOTIDE SEQUENCE [LARGE SCALE GENOMIC DNA]</scope>
    <source>
        <strain evidence="3">cv. AG2017</strain>
        <tissue evidence="2">Leaf</tissue>
    </source>
</reference>
<evidence type="ECO:0000313" key="2">
    <source>
        <dbReference type="EMBL" id="PKI72260.1"/>
    </source>
</evidence>
<dbReference type="Proteomes" id="UP000233551">
    <property type="component" value="Unassembled WGS sequence"/>
</dbReference>
<comment type="caution">
    <text evidence="2">The sequence shown here is derived from an EMBL/GenBank/DDBJ whole genome shotgun (WGS) entry which is preliminary data.</text>
</comment>
<dbReference type="EMBL" id="PGOL01000332">
    <property type="protein sequence ID" value="PKI72260.1"/>
    <property type="molecule type" value="Genomic_DNA"/>
</dbReference>
<feature type="region of interest" description="Disordered" evidence="1">
    <location>
        <begin position="69"/>
        <end position="90"/>
    </location>
</feature>
<evidence type="ECO:0000313" key="3">
    <source>
        <dbReference type="Proteomes" id="UP000233551"/>
    </source>
</evidence>
<evidence type="ECO:0000256" key="1">
    <source>
        <dbReference type="SAM" id="MobiDB-lite"/>
    </source>
</evidence>
<sequence>MGHTTMKTGVFPFDVRTKTTSDLIHPQRAFPKQRTLGHPRLKFTPTRPRFQAMYTGAALVEVRIEVTTMGHSSKRRRNAPDHSSQEWTSSTTSTGTILVAISLGAKVRAVRTRISSRRGSHARATARLGSVHLPKRCVMDTREKESPLACLQFEGRGSNTEEYVTWIPCVELLMIVALSLECYWLAESIRDTRIKMSPSGTDSWKRGKCKSTGTDLNWEGGGPHGPEWSEGALGSLFGETAVSFHGPYGL</sequence>
<accession>A0A2I0KVA6</accession>
<organism evidence="2 3">
    <name type="scientific">Punica granatum</name>
    <name type="common">Pomegranate</name>
    <dbReference type="NCBI Taxonomy" id="22663"/>
    <lineage>
        <taxon>Eukaryota</taxon>
        <taxon>Viridiplantae</taxon>
        <taxon>Streptophyta</taxon>
        <taxon>Embryophyta</taxon>
        <taxon>Tracheophyta</taxon>
        <taxon>Spermatophyta</taxon>
        <taxon>Magnoliopsida</taxon>
        <taxon>eudicotyledons</taxon>
        <taxon>Gunneridae</taxon>
        <taxon>Pentapetalae</taxon>
        <taxon>rosids</taxon>
        <taxon>malvids</taxon>
        <taxon>Myrtales</taxon>
        <taxon>Lythraceae</taxon>
        <taxon>Punica</taxon>
    </lineage>
</organism>
<name>A0A2I0KVA6_PUNGR</name>